<dbReference type="RefSeq" id="XP_018078688.1">
    <property type="nucleotide sequence ID" value="XM_018205660.1"/>
</dbReference>
<gene>
    <name evidence="1" type="ORF">LY89DRAFT_18568</name>
</gene>
<dbReference type="GeneID" id="28815386"/>
<proteinExistence type="predicted"/>
<protein>
    <recommendedName>
        <fullName evidence="3">Transcription factor domain-containing protein</fullName>
    </recommendedName>
</protein>
<accession>A0A194XVT2</accession>
<dbReference type="OrthoDB" id="3553893at2759"/>
<name>A0A194XVT2_MOLSC</name>
<organism evidence="1 2">
    <name type="scientific">Mollisia scopiformis</name>
    <name type="common">Conifer needle endophyte fungus</name>
    <name type="synonym">Phialocephala scopiformis</name>
    <dbReference type="NCBI Taxonomy" id="149040"/>
    <lineage>
        <taxon>Eukaryota</taxon>
        <taxon>Fungi</taxon>
        <taxon>Dikarya</taxon>
        <taxon>Ascomycota</taxon>
        <taxon>Pezizomycotina</taxon>
        <taxon>Leotiomycetes</taxon>
        <taxon>Helotiales</taxon>
        <taxon>Mollisiaceae</taxon>
        <taxon>Mollisia</taxon>
    </lineage>
</organism>
<dbReference type="Proteomes" id="UP000070700">
    <property type="component" value="Unassembled WGS sequence"/>
</dbReference>
<reference evidence="1 2" key="1">
    <citation type="submission" date="2015-10" db="EMBL/GenBank/DDBJ databases">
        <title>Full genome of DAOMC 229536 Phialocephala scopiformis, a fungal endophyte of spruce producing the potent anti-insectan compound rugulosin.</title>
        <authorList>
            <consortium name="DOE Joint Genome Institute"/>
            <person name="Walker A.K."/>
            <person name="Frasz S.L."/>
            <person name="Seifert K.A."/>
            <person name="Miller J.D."/>
            <person name="Mondo S.J."/>
            <person name="Labutti K."/>
            <person name="Lipzen A."/>
            <person name="Dockter R."/>
            <person name="Kennedy M."/>
            <person name="Grigoriev I.V."/>
            <person name="Spatafora J.W."/>
        </authorList>
    </citation>
    <scope>NUCLEOTIDE SEQUENCE [LARGE SCALE GENOMIC DNA]</scope>
    <source>
        <strain evidence="1 2">CBS 120377</strain>
    </source>
</reference>
<dbReference type="InParanoid" id="A0A194XVT2"/>
<evidence type="ECO:0008006" key="3">
    <source>
        <dbReference type="Google" id="ProtNLM"/>
    </source>
</evidence>
<keyword evidence="2" id="KW-1185">Reference proteome</keyword>
<evidence type="ECO:0000313" key="2">
    <source>
        <dbReference type="Proteomes" id="UP000070700"/>
    </source>
</evidence>
<dbReference type="KEGG" id="psco:LY89DRAFT_18568"/>
<evidence type="ECO:0000313" key="1">
    <source>
        <dbReference type="EMBL" id="KUJ24333.1"/>
    </source>
</evidence>
<dbReference type="AlphaFoldDB" id="A0A194XVT2"/>
<sequence>MRATSMTNGRNSEALDFQVSTGSIPNHTYQPDMDWSFNNAILSVPTSPTTQDVNLSVFDQIVEPSQTQRQDSICWLERCSSRDTRSIQSTTHGAGTITAEDGLDFLSELSVAMKHSTESIIASWEALKVTPNHVPNILERRPATCISDSMKQNFLWSRIASYVTDFDKAILPPFIHRNYLLKDGGSQIVDFANLPEPLANCKNVVPMYLQKTPACKQLVLKTFLLEVQRLHAEFCNYDESTLLSALQAMTVYSILLAMDKERCKLISMITRIAMGEIANAVQNLGYYCVAENRGNFPRWSDWILQECKRRTMIVLHLMAYLLDMDVGKAQPSSCVGFDKVPLPCGKSMFLAQTASSWEDEYKKYLSSRNGSEMPTVGNLRKMFRTETNDWQNDLVKDLSGWSKDVDDLGSLLLVAV</sequence>
<dbReference type="EMBL" id="KQ947404">
    <property type="protein sequence ID" value="KUJ24333.1"/>
    <property type="molecule type" value="Genomic_DNA"/>
</dbReference>